<evidence type="ECO:0000313" key="4">
    <source>
        <dbReference type="Proteomes" id="UP000281738"/>
    </source>
</evidence>
<feature type="transmembrane region" description="Helical" evidence="2">
    <location>
        <begin position="59"/>
        <end position="77"/>
    </location>
</feature>
<feature type="transmembrane region" description="Helical" evidence="2">
    <location>
        <begin position="83"/>
        <end position="104"/>
    </location>
</feature>
<dbReference type="OrthoDB" id="4229919at2"/>
<accession>A0A3N2CT34</accession>
<keyword evidence="4" id="KW-1185">Reference proteome</keyword>
<evidence type="ECO:0008006" key="5">
    <source>
        <dbReference type="Google" id="ProtNLM"/>
    </source>
</evidence>
<dbReference type="AlphaFoldDB" id="A0A3N2CT34"/>
<evidence type="ECO:0000256" key="2">
    <source>
        <dbReference type="SAM" id="Phobius"/>
    </source>
</evidence>
<keyword evidence="2" id="KW-1133">Transmembrane helix</keyword>
<dbReference type="Pfam" id="PF11298">
    <property type="entry name" value="DUF3099"/>
    <property type="match status" value="1"/>
</dbReference>
<name>A0A3N2CT34_9ACTN</name>
<dbReference type="EMBL" id="RKHO01000001">
    <property type="protein sequence ID" value="ROR90665.1"/>
    <property type="molecule type" value="Genomic_DNA"/>
</dbReference>
<feature type="region of interest" description="Disordered" evidence="1">
    <location>
        <begin position="1"/>
        <end position="50"/>
    </location>
</feature>
<reference evidence="3 4" key="1">
    <citation type="submission" date="2018-11" db="EMBL/GenBank/DDBJ databases">
        <title>Sequencing the genomes of 1000 actinobacteria strains.</title>
        <authorList>
            <person name="Klenk H.-P."/>
        </authorList>
    </citation>
    <scope>NUCLEOTIDE SEQUENCE [LARGE SCALE GENOMIC DNA]</scope>
    <source>
        <strain evidence="3 4">DSM 12652</strain>
    </source>
</reference>
<organism evidence="3 4">
    <name type="scientific">Nocardioides aurantiacus</name>
    <dbReference type="NCBI Taxonomy" id="86796"/>
    <lineage>
        <taxon>Bacteria</taxon>
        <taxon>Bacillati</taxon>
        <taxon>Actinomycetota</taxon>
        <taxon>Actinomycetes</taxon>
        <taxon>Propionibacteriales</taxon>
        <taxon>Nocardioidaceae</taxon>
        <taxon>Nocardioides</taxon>
    </lineage>
</organism>
<dbReference type="Proteomes" id="UP000281738">
    <property type="component" value="Unassembled WGS sequence"/>
</dbReference>
<keyword evidence="2" id="KW-0472">Membrane</keyword>
<keyword evidence="2" id="KW-0812">Transmembrane</keyword>
<comment type="caution">
    <text evidence="3">The sequence shown here is derived from an EMBL/GenBank/DDBJ whole genome shotgun (WGS) entry which is preliminary data.</text>
</comment>
<proteinExistence type="predicted"/>
<dbReference type="InterPro" id="IPR021449">
    <property type="entry name" value="DUF3099"/>
</dbReference>
<gene>
    <name evidence="3" type="ORF">EDD33_1512</name>
</gene>
<sequence length="123" mass="13337">MTAPVSHCGSPGRPRGWEPARTLGGVAGTRSNRRGTEPVRITTAPQSHRDDLDRRRRRYIISMVVRTLCFVGAAVVGPGWVRWVLIFGAVFLPYVAVIVANSAAPRTDGADLVQPGRGYKELG</sequence>
<protein>
    <recommendedName>
        <fullName evidence="5">DUF3099 family protein</fullName>
    </recommendedName>
</protein>
<evidence type="ECO:0000256" key="1">
    <source>
        <dbReference type="SAM" id="MobiDB-lite"/>
    </source>
</evidence>
<evidence type="ECO:0000313" key="3">
    <source>
        <dbReference type="EMBL" id="ROR90665.1"/>
    </source>
</evidence>